<evidence type="ECO:0000256" key="1">
    <source>
        <dbReference type="ARBA" id="ARBA00001954"/>
    </source>
</evidence>
<comment type="cofactor">
    <cofactor evidence="1">
        <name>Fe(2+)</name>
        <dbReference type="ChEBI" id="CHEBI:29033"/>
    </cofactor>
</comment>
<evidence type="ECO:0000259" key="6">
    <source>
        <dbReference type="Pfam" id="PF02668"/>
    </source>
</evidence>
<evidence type="ECO:0000313" key="8">
    <source>
        <dbReference type="Proteomes" id="UP001595868"/>
    </source>
</evidence>
<dbReference type="InterPro" id="IPR042098">
    <property type="entry name" value="TauD-like_sf"/>
</dbReference>
<sequence>MRLLAIDATVEVPPTLIAETLDRDGVVLIRQGSLTKLTELLDPWVAPADHPHQVTTGLTIITPRSSWAGRPNEVGFTQSPLAPHTDRSLDERPPSLVAGLMLSPARAGGVTILADGARVLSDMLRSDGIAAVTRLRLRLADGRPGPPVVAERHGLTQVRYRDDQVAGPNVAGEAEGLVSDLRRLIAAVSRSVDLAAGDGYLAHNHRFLHGRTGFVGDRRFARLLGNIRTGHPYSFLNQGFRDAEE</sequence>
<keyword evidence="2" id="KW-0560">Oxidoreductase</keyword>
<gene>
    <name evidence="7" type="ORF">ACFOX0_22285</name>
</gene>
<dbReference type="PANTHER" id="PTHR10696:SF56">
    <property type="entry name" value="TAUD_TFDA-LIKE DOMAIN-CONTAINING PROTEIN"/>
    <property type="match status" value="1"/>
</dbReference>
<comment type="caution">
    <text evidence="7">The sequence shown here is derived from an EMBL/GenBank/DDBJ whole genome shotgun (WGS) entry which is preliminary data.</text>
</comment>
<organism evidence="7 8">
    <name type="scientific">Micromonospora zhanjiangensis</name>
    <dbReference type="NCBI Taxonomy" id="1522057"/>
    <lineage>
        <taxon>Bacteria</taxon>
        <taxon>Bacillati</taxon>
        <taxon>Actinomycetota</taxon>
        <taxon>Actinomycetes</taxon>
        <taxon>Micromonosporales</taxon>
        <taxon>Micromonosporaceae</taxon>
        <taxon>Micromonospora</taxon>
    </lineage>
</organism>
<reference evidence="8" key="1">
    <citation type="journal article" date="2019" name="Int. J. Syst. Evol. Microbiol.">
        <title>The Global Catalogue of Microorganisms (GCM) 10K type strain sequencing project: providing services to taxonomists for standard genome sequencing and annotation.</title>
        <authorList>
            <consortium name="The Broad Institute Genomics Platform"/>
            <consortium name="The Broad Institute Genome Sequencing Center for Infectious Disease"/>
            <person name="Wu L."/>
            <person name="Ma J."/>
        </authorList>
    </citation>
    <scope>NUCLEOTIDE SEQUENCE [LARGE SCALE GENOMIC DNA]</scope>
    <source>
        <strain evidence="8">2902at01</strain>
    </source>
</reference>
<keyword evidence="8" id="KW-1185">Reference proteome</keyword>
<dbReference type="InterPro" id="IPR003819">
    <property type="entry name" value="TauD/TfdA-like"/>
</dbReference>
<dbReference type="EMBL" id="JBHSBN010000017">
    <property type="protein sequence ID" value="MFC4108650.1"/>
    <property type="molecule type" value="Genomic_DNA"/>
</dbReference>
<dbReference type="InterPro" id="IPR050411">
    <property type="entry name" value="AlphaKG_dependent_hydroxylases"/>
</dbReference>
<keyword evidence="3" id="KW-0408">Iron</keyword>
<name>A0ABV8KS02_9ACTN</name>
<dbReference type="Pfam" id="PF02668">
    <property type="entry name" value="TauD"/>
    <property type="match status" value="1"/>
</dbReference>
<evidence type="ECO:0000256" key="2">
    <source>
        <dbReference type="ARBA" id="ARBA00023002"/>
    </source>
</evidence>
<evidence type="ECO:0000256" key="4">
    <source>
        <dbReference type="ARBA" id="ARBA00023194"/>
    </source>
</evidence>
<dbReference type="Proteomes" id="UP001595868">
    <property type="component" value="Unassembled WGS sequence"/>
</dbReference>
<accession>A0ABV8KS02</accession>
<proteinExistence type="predicted"/>
<dbReference type="Gene3D" id="3.60.130.10">
    <property type="entry name" value="Clavaminate synthase-like"/>
    <property type="match status" value="1"/>
</dbReference>
<dbReference type="RefSeq" id="WP_377549217.1">
    <property type="nucleotide sequence ID" value="NZ_JBHSBN010000017.1"/>
</dbReference>
<evidence type="ECO:0000256" key="3">
    <source>
        <dbReference type="ARBA" id="ARBA00023004"/>
    </source>
</evidence>
<dbReference type="SUPFAM" id="SSF51197">
    <property type="entry name" value="Clavaminate synthase-like"/>
    <property type="match status" value="1"/>
</dbReference>
<dbReference type="GO" id="GO:0051213">
    <property type="term" value="F:dioxygenase activity"/>
    <property type="evidence" value="ECO:0007669"/>
    <property type="project" value="UniProtKB-KW"/>
</dbReference>
<evidence type="ECO:0000313" key="7">
    <source>
        <dbReference type="EMBL" id="MFC4108650.1"/>
    </source>
</evidence>
<feature type="region of interest" description="Disordered" evidence="5">
    <location>
        <begin position="71"/>
        <end position="92"/>
    </location>
</feature>
<keyword evidence="7" id="KW-0223">Dioxygenase</keyword>
<feature type="domain" description="TauD/TfdA-like" evidence="6">
    <location>
        <begin position="17"/>
        <end position="125"/>
    </location>
</feature>
<keyword evidence="4" id="KW-0045">Antibiotic biosynthesis</keyword>
<dbReference type="PANTHER" id="PTHR10696">
    <property type="entry name" value="GAMMA-BUTYROBETAINE HYDROXYLASE-RELATED"/>
    <property type="match status" value="1"/>
</dbReference>
<protein>
    <submittedName>
        <fullName evidence="7">TauD/TfdA family dioxygenase</fullName>
    </submittedName>
</protein>
<evidence type="ECO:0000256" key="5">
    <source>
        <dbReference type="SAM" id="MobiDB-lite"/>
    </source>
</evidence>